<organism evidence="7 8">
    <name type="scientific">Exophiala aquamarina CBS 119918</name>
    <dbReference type="NCBI Taxonomy" id="1182545"/>
    <lineage>
        <taxon>Eukaryota</taxon>
        <taxon>Fungi</taxon>
        <taxon>Dikarya</taxon>
        <taxon>Ascomycota</taxon>
        <taxon>Pezizomycotina</taxon>
        <taxon>Eurotiomycetes</taxon>
        <taxon>Chaetothyriomycetidae</taxon>
        <taxon>Chaetothyriales</taxon>
        <taxon>Herpotrichiellaceae</taxon>
        <taxon>Exophiala</taxon>
    </lineage>
</organism>
<dbReference type="Proteomes" id="UP000027920">
    <property type="component" value="Unassembled WGS sequence"/>
</dbReference>
<evidence type="ECO:0000256" key="5">
    <source>
        <dbReference type="ARBA" id="ARBA00023242"/>
    </source>
</evidence>
<evidence type="ECO:0000256" key="1">
    <source>
        <dbReference type="ARBA" id="ARBA00004123"/>
    </source>
</evidence>
<evidence type="ECO:0000256" key="3">
    <source>
        <dbReference type="ARBA" id="ARBA00023125"/>
    </source>
</evidence>
<proteinExistence type="predicted"/>
<evidence type="ECO:0000313" key="8">
    <source>
        <dbReference type="Proteomes" id="UP000027920"/>
    </source>
</evidence>
<dbReference type="GO" id="GO:0005634">
    <property type="term" value="C:nucleus"/>
    <property type="evidence" value="ECO:0007669"/>
    <property type="project" value="UniProtKB-SubCell"/>
</dbReference>
<dbReference type="GO" id="GO:0000976">
    <property type="term" value="F:transcription cis-regulatory region binding"/>
    <property type="evidence" value="ECO:0007669"/>
    <property type="project" value="TreeGrafter"/>
</dbReference>
<sequence length="253" mass="27794">MPLFPFVHILPSATPSSLLQERPILYLAILVVASQNNVERQLKLVKVIREEVSRRFMISSQQDLGVLEGLLVYLAWNHVHLALGTPSVRVIHMIMALVTELGLDKEPNTISNTSPGGVSAIEFDALKFGKYADNCCRILEETMEYPTDIYLVQIVRIQRIADESRTTLYNEALESASEFSTLLSMGMASLERDLREVGTTLRLDIPQAGETDAPLPNTLSSRQDGVVNGNSESCLTLSSVDGSILPYGTGTSL</sequence>
<comment type="subcellular location">
    <subcellularLocation>
        <location evidence="1">Nucleus</location>
    </subcellularLocation>
</comment>
<dbReference type="OrthoDB" id="5226580at2759"/>
<keyword evidence="3" id="KW-0238">DNA-binding</keyword>
<keyword evidence="4" id="KW-0804">Transcription</keyword>
<keyword evidence="2" id="KW-0805">Transcription regulation</keyword>
<dbReference type="GeneID" id="25285601"/>
<dbReference type="HOGENOM" id="CLU_1098512_0_0_1"/>
<evidence type="ECO:0000313" key="7">
    <source>
        <dbReference type="EMBL" id="KEF53249.1"/>
    </source>
</evidence>
<dbReference type="STRING" id="1182545.A0A072NZE3"/>
<evidence type="ECO:0008006" key="9">
    <source>
        <dbReference type="Google" id="ProtNLM"/>
    </source>
</evidence>
<comment type="caution">
    <text evidence="7">The sequence shown here is derived from an EMBL/GenBank/DDBJ whole genome shotgun (WGS) entry which is preliminary data.</text>
</comment>
<dbReference type="VEuPathDB" id="FungiDB:A1O9_10697"/>
<feature type="region of interest" description="Disordered" evidence="6">
    <location>
        <begin position="206"/>
        <end position="225"/>
    </location>
</feature>
<evidence type="ECO:0000256" key="2">
    <source>
        <dbReference type="ARBA" id="ARBA00023015"/>
    </source>
</evidence>
<dbReference type="PANTHER" id="PTHR31845:SF10">
    <property type="entry name" value="ZN(II)2CYS6 TRANSCRIPTION FACTOR (EUROFUNG)"/>
    <property type="match status" value="1"/>
</dbReference>
<dbReference type="GO" id="GO:0000981">
    <property type="term" value="F:DNA-binding transcription factor activity, RNA polymerase II-specific"/>
    <property type="evidence" value="ECO:0007669"/>
    <property type="project" value="TreeGrafter"/>
</dbReference>
<evidence type="ECO:0000256" key="4">
    <source>
        <dbReference type="ARBA" id="ARBA00023163"/>
    </source>
</evidence>
<name>A0A072NZE3_9EURO</name>
<reference evidence="7 8" key="1">
    <citation type="submission" date="2013-03" db="EMBL/GenBank/DDBJ databases">
        <title>The Genome Sequence of Exophiala aquamarina CBS 119918.</title>
        <authorList>
            <consortium name="The Broad Institute Genomics Platform"/>
            <person name="Cuomo C."/>
            <person name="de Hoog S."/>
            <person name="Gorbushina A."/>
            <person name="Walker B."/>
            <person name="Young S.K."/>
            <person name="Zeng Q."/>
            <person name="Gargeya S."/>
            <person name="Fitzgerald M."/>
            <person name="Haas B."/>
            <person name="Abouelleil A."/>
            <person name="Allen A.W."/>
            <person name="Alvarado L."/>
            <person name="Arachchi H.M."/>
            <person name="Berlin A.M."/>
            <person name="Chapman S.B."/>
            <person name="Gainer-Dewar J."/>
            <person name="Goldberg J."/>
            <person name="Griggs A."/>
            <person name="Gujja S."/>
            <person name="Hansen M."/>
            <person name="Howarth C."/>
            <person name="Imamovic A."/>
            <person name="Ireland A."/>
            <person name="Larimer J."/>
            <person name="McCowan C."/>
            <person name="Murphy C."/>
            <person name="Pearson M."/>
            <person name="Poon T.W."/>
            <person name="Priest M."/>
            <person name="Roberts A."/>
            <person name="Saif S."/>
            <person name="Shea T."/>
            <person name="Sisk P."/>
            <person name="Sykes S."/>
            <person name="Wortman J."/>
            <person name="Nusbaum C."/>
            <person name="Birren B."/>
        </authorList>
    </citation>
    <scope>NUCLEOTIDE SEQUENCE [LARGE SCALE GENOMIC DNA]</scope>
    <source>
        <strain evidence="7 8">CBS 119918</strain>
    </source>
</reference>
<dbReference type="InterPro" id="IPR051089">
    <property type="entry name" value="prtT"/>
</dbReference>
<protein>
    <recommendedName>
        <fullName evidence="9">Transcription factor domain-containing protein</fullName>
    </recommendedName>
</protein>
<keyword evidence="8" id="KW-1185">Reference proteome</keyword>
<evidence type="ECO:0000256" key="6">
    <source>
        <dbReference type="SAM" id="MobiDB-lite"/>
    </source>
</evidence>
<accession>A0A072NZE3</accession>
<gene>
    <name evidence="7" type="ORF">A1O9_10697</name>
</gene>
<keyword evidence="5" id="KW-0539">Nucleus</keyword>
<dbReference type="RefSeq" id="XP_013255839.1">
    <property type="nucleotide sequence ID" value="XM_013400385.1"/>
</dbReference>
<dbReference type="EMBL" id="AMGV01000014">
    <property type="protein sequence ID" value="KEF53249.1"/>
    <property type="molecule type" value="Genomic_DNA"/>
</dbReference>
<dbReference type="PANTHER" id="PTHR31845">
    <property type="entry name" value="FINGER DOMAIN PROTEIN, PUTATIVE-RELATED"/>
    <property type="match status" value="1"/>
</dbReference>
<dbReference type="AlphaFoldDB" id="A0A072NZE3"/>